<keyword evidence="4" id="KW-1185">Reference proteome</keyword>
<dbReference type="InterPro" id="IPR027817">
    <property type="entry name" value="Costars_dom"/>
</dbReference>
<dbReference type="PANTHER" id="PTHR22739:SF7">
    <property type="entry name" value="EG:152A3.3 PROTEIN-RELATED"/>
    <property type="match status" value="1"/>
</dbReference>
<protein>
    <submittedName>
        <fullName evidence="3">Actin-binding Rho-activating protein</fullName>
    </submittedName>
</protein>
<evidence type="ECO:0000313" key="3">
    <source>
        <dbReference type="EMBL" id="KDR10029.1"/>
    </source>
</evidence>
<proteinExistence type="predicted"/>
<dbReference type="InterPro" id="IPR026111">
    <property type="entry name" value="Abra"/>
</dbReference>
<dbReference type="Gene3D" id="1.10.10.1540">
    <property type="entry name" value="Costar domain"/>
    <property type="match status" value="1"/>
</dbReference>
<dbReference type="GO" id="GO:0030017">
    <property type="term" value="C:sarcomere"/>
    <property type="evidence" value="ECO:0007669"/>
    <property type="project" value="TreeGrafter"/>
</dbReference>
<name>A0A067QNP8_ZOONE</name>
<feature type="domain" description="Costars" evidence="2">
    <location>
        <begin position="85"/>
        <end position="167"/>
    </location>
</feature>
<organism evidence="3 4">
    <name type="scientific">Zootermopsis nevadensis</name>
    <name type="common">Dampwood termite</name>
    <dbReference type="NCBI Taxonomy" id="136037"/>
    <lineage>
        <taxon>Eukaryota</taxon>
        <taxon>Metazoa</taxon>
        <taxon>Ecdysozoa</taxon>
        <taxon>Arthropoda</taxon>
        <taxon>Hexapoda</taxon>
        <taxon>Insecta</taxon>
        <taxon>Pterygota</taxon>
        <taxon>Neoptera</taxon>
        <taxon>Polyneoptera</taxon>
        <taxon>Dictyoptera</taxon>
        <taxon>Blattodea</taxon>
        <taxon>Blattoidea</taxon>
        <taxon>Termitoidae</taxon>
        <taxon>Termopsidae</taxon>
        <taxon>Zootermopsis</taxon>
    </lineage>
</organism>
<gene>
    <name evidence="3" type="ORF">L798_15691</name>
</gene>
<accession>A0A067QNP8</accession>
<dbReference type="FunFam" id="1.10.10.1540:FF:000003">
    <property type="entry name" value="Uncharacterized protein, isoform B"/>
    <property type="match status" value="1"/>
</dbReference>
<sequence>MDKEEIERLLNTPSDMRSCKHVGLSDKVALFNKKADQHVDTQTKNPFSAAEGVTIDKPKLDKNDPNYGRPVAGSKTDIRGKRAYTHISKEVLQLCQIIYENGVPIEEITEDGHNQIVITFGELFQIYTSISNKVVGVLLRARKHKFLDFEGETLFQRRDDDVPIILRKSLPEIGAIFQDQMEKVAQGCLSDN</sequence>
<evidence type="ECO:0000313" key="4">
    <source>
        <dbReference type="Proteomes" id="UP000027135"/>
    </source>
</evidence>
<dbReference type="GO" id="GO:0003779">
    <property type="term" value="F:actin binding"/>
    <property type="evidence" value="ECO:0007669"/>
    <property type="project" value="InterPro"/>
</dbReference>
<dbReference type="AlphaFoldDB" id="A0A067QNP8"/>
<dbReference type="EMBL" id="KK853191">
    <property type="protein sequence ID" value="KDR10029.1"/>
    <property type="molecule type" value="Genomic_DNA"/>
</dbReference>
<dbReference type="OMA" id="QNWMMIN"/>
<dbReference type="OrthoDB" id="9871914at2759"/>
<reference evidence="3 4" key="1">
    <citation type="journal article" date="2014" name="Nat. Commun.">
        <title>Molecular traces of alternative social organization in a termite genome.</title>
        <authorList>
            <person name="Terrapon N."/>
            <person name="Li C."/>
            <person name="Robertson H.M."/>
            <person name="Ji L."/>
            <person name="Meng X."/>
            <person name="Booth W."/>
            <person name="Chen Z."/>
            <person name="Childers C.P."/>
            <person name="Glastad K.M."/>
            <person name="Gokhale K."/>
            <person name="Gowin J."/>
            <person name="Gronenberg W."/>
            <person name="Hermansen R.A."/>
            <person name="Hu H."/>
            <person name="Hunt B.G."/>
            <person name="Huylmans A.K."/>
            <person name="Khalil S.M."/>
            <person name="Mitchell R.D."/>
            <person name="Munoz-Torres M.C."/>
            <person name="Mustard J.A."/>
            <person name="Pan H."/>
            <person name="Reese J.T."/>
            <person name="Scharf M.E."/>
            <person name="Sun F."/>
            <person name="Vogel H."/>
            <person name="Xiao J."/>
            <person name="Yang W."/>
            <person name="Yang Z."/>
            <person name="Yang Z."/>
            <person name="Zhou J."/>
            <person name="Zhu J."/>
            <person name="Brent C.S."/>
            <person name="Elsik C.G."/>
            <person name="Goodisman M.A."/>
            <person name="Liberles D.A."/>
            <person name="Roe R.M."/>
            <person name="Vargo E.L."/>
            <person name="Vilcinskas A."/>
            <person name="Wang J."/>
            <person name="Bornberg-Bauer E."/>
            <person name="Korb J."/>
            <person name="Zhang G."/>
            <person name="Liebig J."/>
        </authorList>
    </citation>
    <scope>NUCLEOTIDE SEQUENCE [LARGE SCALE GENOMIC DNA]</scope>
    <source>
        <tissue evidence="3">Whole organism</tissue>
    </source>
</reference>
<dbReference type="GO" id="GO:0045944">
    <property type="term" value="P:positive regulation of transcription by RNA polymerase II"/>
    <property type="evidence" value="ECO:0007669"/>
    <property type="project" value="TreeGrafter"/>
</dbReference>
<dbReference type="GO" id="GO:0035025">
    <property type="term" value="P:positive regulation of Rho protein signal transduction"/>
    <property type="evidence" value="ECO:0007669"/>
    <property type="project" value="InterPro"/>
</dbReference>
<feature type="region of interest" description="Disordered" evidence="1">
    <location>
        <begin position="50"/>
        <end position="74"/>
    </location>
</feature>
<dbReference type="InterPro" id="IPR038095">
    <property type="entry name" value="Costars_sf"/>
</dbReference>
<dbReference type="Proteomes" id="UP000027135">
    <property type="component" value="Unassembled WGS sequence"/>
</dbReference>
<feature type="compositionally biased region" description="Basic and acidic residues" evidence="1">
    <location>
        <begin position="54"/>
        <end position="64"/>
    </location>
</feature>
<evidence type="ECO:0000256" key="1">
    <source>
        <dbReference type="SAM" id="MobiDB-lite"/>
    </source>
</evidence>
<dbReference type="InParanoid" id="A0A067QNP8"/>
<dbReference type="PANTHER" id="PTHR22739">
    <property type="entry name" value="STRIATED MUSCLE ACTIVATOR OF RHO-DEPENDENT SIGNALING-RELATED"/>
    <property type="match status" value="1"/>
</dbReference>
<dbReference type="SMART" id="SM01283">
    <property type="entry name" value="Costars"/>
    <property type="match status" value="1"/>
</dbReference>
<dbReference type="Pfam" id="PF14705">
    <property type="entry name" value="Costars"/>
    <property type="match status" value="1"/>
</dbReference>
<dbReference type="FunCoup" id="A0A067QNP8">
    <property type="interactions" value="1"/>
</dbReference>
<evidence type="ECO:0000259" key="2">
    <source>
        <dbReference type="SMART" id="SM01283"/>
    </source>
</evidence>
<dbReference type="eggNOG" id="KOG3376">
    <property type="taxonomic scope" value="Eukaryota"/>
</dbReference>